<proteinExistence type="predicted"/>
<protein>
    <submittedName>
        <fullName evidence="2">Uncharacterized protein</fullName>
    </submittedName>
</protein>
<organism evidence="2 3">
    <name type="scientific">Citricoccus parietis</name>
    <dbReference type="NCBI Taxonomy" id="592307"/>
    <lineage>
        <taxon>Bacteria</taxon>
        <taxon>Bacillati</taxon>
        <taxon>Actinomycetota</taxon>
        <taxon>Actinomycetes</taxon>
        <taxon>Micrococcales</taxon>
        <taxon>Micrococcaceae</taxon>
        <taxon>Citricoccus</taxon>
    </lineage>
</organism>
<reference evidence="2 3" key="1">
    <citation type="submission" date="2024-09" db="EMBL/GenBank/DDBJ databases">
        <authorList>
            <person name="Sun Q."/>
            <person name="Mori K."/>
        </authorList>
    </citation>
    <scope>NUCLEOTIDE SEQUENCE [LARGE SCALE GENOMIC DNA]</scope>
    <source>
        <strain evidence="2 3">CCM 7609</strain>
    </source>
</reference>
<dbReference type="Proteomes" id="UP001589575">
    <property type="component" value="Unassembled WGS sequence"/>
</dbReference>
<feature type="transmembrane region" description="Helical" evidence="1">
    <location>
        <begin position="71"/>
        <end position="99"/>
    </location>
</feature>
<name>A0ABV5FXC0_9MICC</name>
<evidence type="ECO:0000313" key="3">
    <source>
        <dbReference type="Proteomes" id="UP001589575"/>
    </source>
</evidence>
<evidence type="ECO:0000256" key="1">
    <source>
        <dbReference type="SAM" id="Phobius"/>
    </source>
</evidence>
<gene>
    <name evidence="2" type="ORF">ACFFX0_09105</name>
</gene>
<dbReference type="EMBL" id="JBHMFI010000001">
    <property type="protein sequence ID" value="MFB9071343.1"/>
    <property type="molecule type" value="Genomic_DNA"/>
</dbReference>
<evidence type="ECO:0000313" key="2">
    <source>
        <dbReference type="EMBL" id="MFB9071343.1"/>
    </source>
</evidence>
<accession>A0ABV5FXC0</accession>
<comment type="caution">
    <text evidence="2">The sequence shown here is derived from an EMBL/GenBank/DDBJ whole genome shotgun (WGS) entry which is preliminary data.</text>
</comment>
<keyword evidence="1" id="KW-1133">Transmembrane helix</keyword>
<dbReference type="RefSeq" id="WP_378043197.1">
    <property type="nucleotide sequence ID" value="NZ_JBHLWH010000045.1"/>
</dbReference>
<keyword evidence="3" id="KW-1185">Reference proteome</keyword>
<keyword evidence="1" id="KW-0812">Transmembrane</keyword>
<feature type="transmembrane region" description="Helical" evidence="1">
    <location>
        <begin position="47"/>
        <end position="65"/>
    </location>
</feature>
<keyword evidence="1" id="KW-0472">Membrane</keyword>
<sequence>MEDNLPAYLFGTALGILLVVSGILAYTGKYRAWLMLKSFFPGWPGLAGGYIGVFMLLALYLPLIGESLPPILFLLAAAVTFLSLALGIIGMFWLPNFLLPQWIREQKRRMARGEDKFSQAMKPGGALHGRLGVDTKHTEWNEMKKKPWTPDDGTE</sequence>
<feature type="transmembrane region" description="Helical" evidence="1">
    <location>
        <begin position="6"/>
        <end position="26"/>
    </location>
</feature>